<evidence type="ECO:0000259" key="6">
    <source>
        <dbReference type="PROSITE" id="PS50110"/>
    </source>
</evidence>
<dbReference type="SUPFAM" id="SSF55874">
    <property type="entry name" value="ATPase domain of HSP90 chaperone/DNA topoisomerase II/histidine kinase"/>
    <property type="match status" value="1"/>
</dbReference>
<keyword evidence="4" id="KW-0175">Coiled coil</keyword>
<dbReference type="InterPro" id="IPR003594">
    <property type="entry name" value="HATPase_dom"/>
</dbReference>
<dbReference type="SUPFAM" id="SSF52172">
    <property type="entry name" value="CheY-like"/>
    <property type="match status" value="2"/>
</dbReference>
<gene>
    <name evidence="8" type="ORF">JDO7802_03310</name>
</gene>
<dbReference type="InterPro" id="IPR000700">
    <property type="entry name" value="PAS-assoc_C"/>
</dbReference>
<dbReference type="Pfam" id="PF13426">
    <property type="entry name" value="PAS_9"/>
    <property type="match status" value="1"/>
</dbReference>
<dbReference type="SUPFAM" id="SSF55785">
    <property type="entry name" value="PYP-like sensor domain (PAS domain)"/>
    <property type="match status" value="1"/>
</dbReference>
<evidence type="ECO:0000256" key="3">
    <source>
        <dbReference type="PROSITE-ProRule" id="PRU00169"/>
    </source>
</evidence>
<organism evidence="8 9">
    <name type="scientific">Jannaschia donghaensis</name>
    <dbReference type="NCBI Taxonomy" id="420998"/>
    <lineage>
        <taxon>Bacteria</taxon>
        <taxon>Pseudomonadati</taxon>
        <taxon>Pseudomonadota</taxon>
        <taxon>Alphaproteobacteria</taxon>
        <taxon>Rhodobacterales</taxon>
        <taxon>Roseobacteraceae</taxon>
        <taxon>Jannaschia</taxon>
    </lineage>
</organism>
<feature type="domain" description="Response regulatory" evidence="6">
    <location>
        <begin position="422"/>
        <end position="535"/>
    </location>
</feature>
<evidence type="ECO:0000259" key="7">
    <source>
        <dbReference type="PROSITE" id="PS50113"/>
    </source>
</evidence>
<dbReference type="EMBL" id="CXSU01000012">
    <property type="protein sequence ID" value="CTQ51271.1"/>
    <property type="molecule type" value="Genomic_DNA"/>
</dbReference>
<dbReference type="SMART" id="SM00091">
    <property type="entry name" value="PAS"/>
    <property type="match status" value="1"/>
</dbReference>
<feature type="domain" description="Response regulatory" evidence="6">
    <location>
        <begin position="561"/>
        <end position="671"/>
    </location>
</feature>
<dbReference type="InterPro" id="IPR035965">
    <property type="entry name" value="PAS-like_dom_sf"/>
</dbReference>
<name>A0A0M6YLN6_9RHOB</name>
<dbReference type="Pfam" id="PF02518">
    <property type="entry name" value="HATPase_c"/>
    <property type="match status" value="1"/>
</dbReference>
<comment type="catalytic activity">
    <reaction evidence="1">
        <text>ATP + protein L-histidine = ADP + protein N-phospho-L-histidine.</text>
        <dbReference type="EC" id="2.7.13.3"/>
    </reaction>
</comment>
<evidence type="ECO:0000313" key="8">
    <source>
        <dbReference type="EMBL" id="CTQ51271.1"/>
    </source>
</evidence>
<keyword evidence="9" id="KW-1185">Reference proteome</keyword>
<dbReference type="PANTHER" id="PTHR43065:SF42">
    <property type="entry name" value="TWO-COMPONENT SENSOR PPRA"/>
    <property type="match status" value="1"/>
</dbReference>
<dbReference type="InterPro" id="IPR005467">
    <property type="entry name" value="His_kinase_dom"/>
</dbReference>
<dbReference type="STRING" id="420998.JDO7802_03310"/>
<dbReference type="SMART" id="SM00448">
    <property type="entry name" value="REC"/>
    <property type="match status" value="2"/>
</dbReference>
<dbReference type="Proteomes" id="UP000049222">
    <property type="component" value="Unassembled WGS sequence"/>
</dbReference>
<accession>A0A0M6YLN6</accession>
<dbReference type="PANTHER" id="PTHR43065">
    <property type="entry name" value="SENSOR HISTIDINE KINASE"/>
    <property type="match status" value="1"/>
</dbReference>
<dbReference type="InterPro" id="IPR036097">
    <property type="entry name" value="HisK_dim/P_sf"/>
</dbReference>
<dbReference type="InterPro" id="IPR036890">
    <property type="entry name" value="HATPase_C_sf"/>
</dbReference>
<evidence type="ECO:0000259" key="5">
    <source>
        <dbReference type="PROSITE" id="PS50109"/>
    </source>
</evidence>
<sequence>MSETVEPGQDAEPDPAAFFDDAPCGFLIVGPDWSIRRANAQLEQWIGTSRGELAGRHLRDLLDVAGRVFFDTHFAPLVRLQGAFHEVALNLKRADGSRMPALVNAAERTGADGAIEAMLVTVFNASDRRRYETELLDARNALRELNEDLEDRVRKAVKARLEAEDTLRQAQKMEAIGNLSGGIAHDFNNILQIVSSNLGLLSKRVPKEGADFLANAQAGVGRGAQLAQQLLAIGRRGPVETKVVDAVAVIEGMHDLLERTLRSSTRTSFDIAPGVLPVEVDVSQFENAVLNLCINARDAMEGLANGELSLVVRDWPAGATALPKDLHGPHVEIRVVDTGAGMDAATLAKVFEPFFTTKSSGKGTGLGLAMVYGFARQSSGQVTIQSAVGEGTAISVWLPRSPKPLDGGTVPEPVPIRGGDETVLLVEDDDEVREATRSILADLGYTVLLAQNGAEARRYLRGSATVDLTILDLILRDSEDGIALMQEFKSKANDGGLLLTSGQADAFEDRLDPSFELLRKPYDVTALAAAIRRAIGTDGRAASQQATPRAADLPVLPTGMRVLIVEDEILILMAAVDQLRDLGHTVFDANSGEAAMEVLRTADIDVMITDLGLPGLDGGALARAARQSKPSIGVVFATGAHDLPDLPGAAGVRLSKPYREEDLAKALEAARPEP</sequence>
<dbReference type="Gene3D" id="3.40.50.2300">
    <property type="match status" value="2"/>
</dbReference>
<dbReference type="GO" id="GO:0000155">
    <property type="term" value="F:phosphorelay sensor kinase activity"/>
    <property type="evidence" value="ECO:0007669"/>
    <property type="project" value="InterPro"/>
</dbReference>
<feature type="modified residue" description="4-aspartylphosphate" evidence="3">
    <location>
        <position position="610"/>
    </location>
</feature>
<feature type="coiled-coil region" evidence="4">
    <location>
        <begin position="128"/>
        <end position="166"/>
    </location>
</feature>
<dbReference type="AlphaFoldDB" id="A0A0M6YLN6"/>
<dbReference type="InterPro" id="IPR011006">
    <property type="entry name" value="CheY-like_superfamily"/>
</dbReference>
<dbReference type="Pfam" id="PF00072">
    <property type="entry name" value="Response_reg"/>
    <property type="match status" value="2"/>
</dbReference>
<dbReference type="InterPro" id="IPR004358">
    <property type="entry name" value="Sig_transdc_His_kin-like_C"/>
</dbReference>
<feature type="domain" description="PAC" evidence="7">
    <location>
        <begin position="85"/>
        <end position="137"/>
    </location>
</feature>
<protein>
    <recommendedName>
        <fullName evidence="2">histidine kinase</fullName>
        <ecNumber evidence="2">2.7.13.3</ecNumber>
    </recommendedName>
</protein>
<dbReference type="InterPro" id="IPR000014">
    <property type="entry name" value="PAS"/>
</dbReference>
<dbReference type="Gene3D" id="1.10.287.130">
    <property type="match status" value="1"/>
</dbReference>
<dbReference type="Gene3D" id="3.30.450.20">
    <property type="entry name" value="PAS domain"/>
    <property type="match status" value="1"/>
</dbReference>
<evidence type="ECO:0000256" key="1">
    <source>
        <dbReference type="ARBA" id="ARBA00000085"/>
    </source>
</evidence>
<feature type="modified residue" description="4-aspartylphosphate" evidence="3">
    <location>
        <position position="472"/>
    </location>
</feature>
<dbReference type="SMART" id="SM00387">
    <property type="entry name" value="HATPase_c"/>
    <property type="match status" value="1"/>
</dbReference>
<dbReference type="SUPFAM" id="SSF47384">
    <property type="entry name" value="Homodimeric domain of signal transducing histidine kinase"/>
    <property type="match status" value="1"/>
</dbReference>
<dbReference type="NCBIfam" id="TIGR00229">
    <property type="entry name" value="sensory_box"/>
    <property type="match status" value="1"/>
</dbReference>
<dbReference type="PRINTS" id="PR00344">
    <property type="entry name" value="BCTRLSENSOR"/>
</dbReference>
<dbReference type="CDD" id="cd00130">
    <property type="entry name" value="PAS"/>
    <property type="match status" value="1"/>
</dbReference>
<evidence type="ECO:0000256" key="2">
    <source>
        <dbReference type="ARBA" id="ARBA00012438"/>
    </source>
</evidence>
<evidence type="ECO:0000313" key="9">
    <source>
        <dbReference type="Proteomes" id="UP000049222"/>
    </source>
</evidence>
<feature type="domain" description="Histidine kinase" evidence="5">
    <location>
        <begin position="182"/>
        <end position="402"/>
    </location>
</feature>
<evidence type="ECO:0000256" key="4">
    <source>
        <dbReference type="SAM" id="Coils"/>
    </source>
</evidence>
<dbReference type="RefSeq" id="WP_055086995.1">
    <property type="nucleotide sequence ID" value="NZ_CXSU01000012.1"/>
</dbReference>
<reference evidence="8 9" key="1">
    <citation type="submission" date="2015-07" db="EMBL/GenBank/DDBJ databases">
        <authorList>
            <person name="Noorani M."/>
        </authorList>
    </citation>
    <scope>NUCLEOTIDE SEQUENCE [LARGE SCALE GENOMIC DNA]</scope>
    <source>
        <strain evidence="8 9">CECT 7802</strain>
    </source>
</reference>
<dbReference type="PROSITE" id="PS50110">
    <property type="entry name" value="RESPONSE_REGULATORY"/>
    <property type="match status" value="2"/>
</dbReference>
<dbReference type="EC" id="2.7.13.3" evidence="2"/>
<dbReference type="PROSITE" id="PS50113">
    <property type="entry name" value="PAC"/>
    <property type="match status" value="1"/>
</dbReference>
<keyword evidence="3" id="KW-0597">Phosphoprotein</keyword>
<dbReference type="Gene3D" id="3.30.565.10">
    <property type="entry name" value="Histidine kinase-like ATPase, C-terminal domain"/>
    <property type="match status" value="1"/>
</dbReference>
<dbReference type="PROSITE" id="PS50109">
    <property type="entry name" value="HIS_KIN"/>
    <property type="match status" value="1"/>
</dbReference>
<dbReference type="InterPro" id="IPR001789">
    <property type="entry name" value="Sig_transdc_resp-reg_receiver"/>
</dbReference>
<proteinExistence type="predicted"/>